<dbReference type="SUPFAM" id="SSF55729">
    <property type="entry name" value="Acyl-CoA N-acyltransferases (Nat)"/>
    <property type="match status" value="1"/>
</dbReference>
<dbReference type="PROSITE" id="PS51186">
    <property type="entry name" value="GNAT"/>
    <property type="match status" value="1"/>
</dbReference>
<organism evidence="2 3">
    <name type="scientific">Fictibacillus terranigra</name>
    <dbReference type="NCBI Taxonomy" id="3058424"/>
    <lineage>
        <taxon>Bacteria</taxon>
        <taxon>Bacillati</taxon>
        <taxon>Bacillota</taxon>
        <taxon>Bacilli</taxon>
        <taxon>Bacillales</taxon>
        <taxon>Fictibacillaceae</taxon>
        <taxon>Fictibacillus</taxon>
    </lineage>
</organism>
<evidence type="ECO:0000313" key="2">
    <source>
        <dbReference type="EMBL" id="MDN4075001.1"/>
    </source>
</evidence>
<dbReference type="InterPro" id="IPR000182">
    <property type="entry name" value="GNAT_dom"/>
</dbReference>
<protein>
    <submittedName>
        <fullName evidence="2">GNAT family N-acetyltransferase</fullName>
    </submittedName>
</protein>
<proteinExistence type="predicted"/>
<dbReference type="EMBL" id="JAUHLN010000004">
    <property type="protein sequence ID" value="MDN4075001.1"/>
    <property type="molecule type" value="Genomic_DNA"/>
</dbReference>
<name>A0ABT8EAP6_9BACL</name>
<gene>
    <name evidence="2" type="ORF">QYF49_18685</name>
</gene>
<accession>A0ABT8EAP6</accession>
<dbReference type="Pfam" id="PF13302">
    <property type="entry name" value="Acetyltransf_3"/>
    <property type="match status" value="1"/>
</dbReference>
<evidence type="ECO:0000313" key="3">
    <source>
        <dbReference type="Proteomes" id="UP001168694"/>
    </source>
</evidence>
<dbReference type="RefSeq" id="WP_290401121.1">
    <property type="nucleotide sequence ID" value="NZ_JAUHLN010000004.1"/>
</dbReference>
<dbReference type="InterPro" id="IPR016181">
    <property type="entry name" value="Acyl_CoA_acyltransferase"/>
</dbReference>
<sequence>MNPLLMEVPTQLETERLILRAPLLSGDGEVVNQAIKASHQELKAWLPFAQTIPAVEETEINLRGAHISFLKRENFRFLIFDKNTFDFIGTTSLQGIDWEIPKCELGYWMNTKFVGRGYMTEAVKKLTDFGLEQLQFKRIQIRCESANIRSRSIPEKLGFILEGIHKNDDLSADGSRLTDTCVYAITR</sequence>
<dbReference type="Gene3D" id="3.40.630.30">
    <property type="match status" value="1"/>
</dbReference>
<comment type="caution">
    <text evidence="2">The sequence shown here is derived from an EMBL/GenBank/DDBJ whole genome shotgun (WGS) entry which is preliminary data.</text>
</comment>
<dbReference type="InterPro" id="IPR051908">
    <property type="entry name" value="Ribosomal_N-acetyltransferase"/>
</dbReference>
<evidence type="ECO:0000259" key="1">
    <source>
        <dbReference type="PROSITE" id="PS51186"/>
    </source>
</evidence>
<dbReference type="PANTHER" id="PTHR43441:SF3">
    <property type="entry name" value="ACETYLTRANSFERASE"/>
    <property type="match status" value="1"/>
</dbReference>
<keyword evidence="3" id="KW-1185">Reference proteome</keyword>
<dbReference type="PANTHER" id="PTHR43441">
    <property type="entry name" value="RIBOSOMAL-PROTEIN-SERINE ACETYLTRANSFERASE"/>
    <property type="match status" value="1"/>
</dbReference>
<dbReference type="Proteomes" id="UP001168694">
    <property type="component" value="Unassembled WGS sequence"/>
</dbReference>
<feature type="domain" description="N-acetyltransferase" evidence="1">
    <location>
        <begin position="29"/>
        <end position="187"/>
    </location>
</feature>
<reference evidence="2" key="1">
    <citation type="submission" date="2023-06" db="EMBL/GenBank/DDBJ databases">
        <title>Draft Genome Sequences of Representative Paenibacillus Polymyxa, Bacillus cereus, Fictibacillus sp., and Brevibacillus agri Strains Isolated from Amazonian Dark Earth.</title>
        <authorList>
            <person name="Pellegrinetti T.A."/>
            <person name="Cunha I.C.M."/>
            <person name="Chaves M.G."/>
            <person name="Freitas A.S."/>
            <person name="Silva A.V.R."/>
            <person name="Tsai S.M."/>
            <person name="Mendes L.W."/>
        </authorList>
    </citation>
    <scope>NUCLEOTIDE SEQUENCE</scope>
    <source>
        <strain evidence="2">CENA-BCM004</strain>
    </source>
</reference>